<dbReference type="Proteomes" id="UP001139646">
    <property type="component" value="Unassembled WGS sequence"/>
</dbReference>
<dbReference type="Pfam" id="PF21394">
    <property type="entry name" value="Beta-ketacyl_N"/>
    <property type="match status" value="1"/>
</dbReference>
<evidence type="ECO:0000313" key="2">
    <source>
        <dbReference type="EMBL" id="MCI2286155.1"/>
    </source>
</evidence>
<protein>
    <recommendedName>
        <fullName evidence="1">C883-1060-like ketoreductase domain-containing protein</fullName>
    </recommendedName>
</protein>
<dbReference type="EMBL" id="JAKKSL010000007">
    <property type="protein sequence ID" value="MCI2286155.1"/>
    <property type="molecule type" value="Genomic_DNA"/>
</dbReference>
<dbReference type="InterPro" id="IPR049490">
    <property type="entry name" value="C883_1060-like_KR_N"/>
</dbReference>
<feature type="domain" description="C883-1060-like ketoreductase" evidence="1">
    <location>
        <begin position="31"/>
        <end position="180"/>
    </location>
</feature>
<gene>
    <name evidence="2" type="ORF">L3081_25405</name>
</gene>
<proteinExistence type="predicted"/>
<accession>A0ABS9X7U4</accession>
<reference evidence="2" key="1">
    <citation type="submission" date="2022-01" db="EMBL/GenBank/DDBJ databases">
        <title>Colwellia maritima, isolated from seawater.</title>
        <authorList>
            <person name="Kristyanto S."/>
            <person name="Jung J."/>
            <person name="Jeon C.O."/>
        </authorList>
    </citation>
    <scope>NUCLEOTIDE SEQUENCE</scope>
    <source>
        <strain evidence="2">MSW7</strain>
    </source>
</reference>
<evidence type="ECO:0000259" key="1">
    <source>
        <dbReference type="Pfam" id="PF21394"/>
    </source>
</evidence>
<dbReference type="Gene3D" id="3.40.50.720">
    <property type="entry name" value="NAD(P)-binding Rossmann-like Domain"/>
    <property type="match status" value="1"/>
</dbReference>
<comment type="caution">
    <text evidence="2">The sequence shown here is derived from an EMBL/GenBank/DDBJ whole genome shotgun (WGS) entry which is preliminary data.</text>
</comment>
<name>A0ABS9X7U4_9GAMM</name>
<dbReference type="InterPro" id="IPR036291">
    <property type="entry name" value="NAD(P)-bd_dom_sf"/>
</dbReference>
<dbReference type="RefSeq" id="WP_242289419.1">
    <property type="nucleotide sequence ID" value="NZ_JAKKSL010000007.1"/>
</dbReference>
<keyword evidence="3" id="KW-1185">Reference proteome</keyword>
<sequence>MRDYQQMHCHQGKVTKGSHVWLLPGANEKQCEVWKHALTCKGIRMVTVFPAEEYCCYRNDHYSINLTRQADFQQLFSQLSSAGLEPHNVIHLLNQGRFNSRPTSEVYNSFYSVIWLAAAQADNSANPRGFFIVSNNTHMVLGTEQMAAERAMLMACIRVIPQEYPQIYCKNIDIDDSEQDTLKQETFELFYTEINRETDERMIAYRNGMRRKPTYQRMTHSMEQRSLLPKQGGVYLVREDWAALV</sequence>
<dbReference type="SUPFAM" id="SSF51735">
    <property type="entry name" value="NAD(P)-binding Rossmann-fold domains"/>
    <property type="match status" value="1"/>
</dbReference>
<evidence type="ECO:0000313" key="3">
    <source>
        <dbReference type="Proteomes" id="UP001139646"/>
    </source>
</evidence>
<organism evidence="2 3">
    <name type="scientific">Colwellia maritima</name>
    <dbReference type="NCBI Taxonomy" id="2912588"/>
    <lineage>
        <taxon>Bacteria</taxon>
        <taxon>Pseudomonadati</taxon>
        <taxon>Pseudomonadota</taxon>
        <taxon>Gammaproteobacteria</taxon>
        <taxon>Alteromonadales</taxon>
        <taxon>Colwelliaceae</taxon>
        <taxon>Colwellia</taxon>
    </lineage>
</organism>